<dbReference type="Proteomes" id="UP000697998">
    <property type="component" value="Unassembled WGS sequence"/>
</dbReference>
<comment type="caution">
    <text evidence="3">The sequence shown here is derived from an EMBL/GenBank/DDBJ whole genome shotgun (WGS) entry which is preliminary data.</text>
</comment>
<keyword evidence="2" id="KW-0812">Transmembrane</keyword>
<feature type="transmembrane region" description="Helical" evidence="2">
    <location>
        <begin position="13"/>
        <end position="34"/>
    </location>
</feature>
<evidence type="ECO:0000313" key="4">
    <source>
        <dbReference type="Proteomes" id="UP000697998"/>
    </source>
</evidence>
<dbReference type="EMBL" id="JADJMH010000004">
    <property type="protein sequence ID" value="MBK7674449.1"/>
    <property type="molecule type" value="Genomic_DNA"/>
</dbReference>
<evidence type="ECO:0000256" key="2">
    <source>
        <dbReference type="SAM" id="Phobius"/>
    </source>
</evidence>
<proteinExistence type="predicted"/>
<dbReference type="InterPro" id="IPR011990">
    <property type="entry name" value="TPR-like_helical_dom_sf"/>
</dbReference>
<reference evidence="3 4" key="1">
    <citation type="submission" date="2020-10" db="EMBL/GenBank/DDBJ databases">
        <title>Connecting structure to function with the recovery of over 1000 high-quality activated sludge metagenome-assembled genomes encoding full-length rRNA genes using long-read sequencing.</title>
        <authorList>
            <person name="Singleton C.M."/>
            <person name="Petriglieri F."/>
            <person name="Kristensen J.M."/>
            <person name="Kirkegaard R.H."/>
            <person name="Michaelsen T.Y."/>
            <person name="Andersen M.H."/>
            <person name="Karst S.M."/>
            <person name="Dueholm M.S."/>
            <person name="Nielsen P.H."/>
            <person name="Albertsen M."/>
        </authorList>
    </citation>
    <scope>NUCLEOTIDE SEQUENCE [LARGE SCALE GENOMIC DNA]</scope>
    <source>
        <strain evidence="3">EsbW_18-Q3-R4-48_BATAC.285</strain>
    </source>
</reference>
<dbReference type="AlphaFoldDB" id="A0A935PXQ9"/>
<organism evidence="3 4">
    <name type="scientific">Candidatus Accumulibacter proximus</name>
    <dbReference type="NCBI Taxonomy" id="2954385"/>
    <lineage>
        <taxon>Bacteria</taxon>
        <taxon>Pseudomonadati</taxon>
        <taxon>Pseudomonadota</taxon>
        <taxon>Betaproteobacteria</taxon>
        <taxon>Candidatus Accumulibacter</taxon>
    </lineage>
</organism>
<keyword evidence="2" id="KW-1133">Transmembrane helix</keyword>
<name>A0A935PXQ9_9PROT</name>
<evidence type="ECO:0008006" key="5">
    <source>
        <dbReference type="Google" id="ProtNLM"/>
    </source>
</evidence>
<protein>
    <recommendedName>
        <fullName evidence="5">Tetratricopeptide repeat protein</fullName>
    </recommendedName>
</protein>
<evidence type="ECO:0000313" key="3">
    <source>
        <dbReference type="EMBL" id="MBK7674449.1"/>
    </source>
</evidence>
<keyword evidence="2" id="KW-0472">Membrane</keyword>
<sequence>MDSGIQSGNEEKLMVHSLAMLVVVMGWGILCGVIPARAHAVDLQCGSPFVNAVGPWDYRTARAEDKQMVEKFHYSTPIVLLINGDKKALAWIMGDFNYTLRAFPNHPGALWAVDRVGAKLQTESPPGGRWPIECYYVRALAFASNDGMVYLAYGQYLIRHRRISEAREKIDLAAKYLTERSEWTTNAQYNIGLAYFDLGKFELAQTYAELAAEGGFSLPGLKAKLQRSGHWIARKTVKTEVSPPDGSTRSVEPRSAALPSRDP</sequence>
<evidence type="ECO:0000256" key="1">
    <source>
        <dbReference type="SAM" id="MobiDB-lite"/>
    </source>
</evidence>
<dbReference type="Gene3D" id="1.25.40.10">
    <property type="entry name" value="Tetratricopeptide repeat domain"/>
    <property type="match status" value="1"/>
</dbReference>
<gene>
    <name evidence="3" type="ORF">IPJ27_06570</name>
</gene>
<feature type="region of interest" description="Disordered" evidence="1">
    <location>
        <begin position="236"/>
        <end position="263"/>
    </location>
</feature>
<accession>A0A935PXQ9</accession>
<dbReference type="SUPFAM" id="SSF48452">
    <property type="entry name" value="TPR-like"/>
    <property type="match status" value="1"/>
</dbReference>